<dbReference type="RefSeq" id="WP_117444716.1">
    <property type="nucleotide sequence ID" value="NZ_QVEV01000046.1"/>
</dbReference>
<dbReference type="Proteomes" id="UP000260025">
    <property type="component" value="Unassembled WGS sequence"/>
</dbReference>
<dbReference type="OrthoDB" id="9807674at2"/>
<evidence type="ECO:0000313" key="4">
    <source>
        <dbReference type="EMBL" id="RGC10342.1"/>
    </source>
</evidence>
<dbReference type="SUPFAM" id="SSF53448">
    <property type="entry name" value="Nucleotide-diphospho-sugar transferases"/>
    <property type="match status" value="1"/>
</dbReference>
<evidence type="ECO:0000259" key="3">
    <source>
        <dbReference type="Pfam" id="PF00535"/>
    </source>
</evidence>
<dbReference type="Pfam" id="PF00535">
    <property type="entry name" value="Glycos_transf_2"/>
    <property type="match status" value="1"/>
</dbReference>
<dbReference type="InterPro" id="IPR001173">
    <property type="entry name" value="Glyco_trans_2-like"/>
</dbReference>
<evidence type="ECO:0000256" key="2">
    <source>
        <dbReference type="ARBA" id="ARBA00022679"/>
    </source>
</evidence>
<evidence type="ECO:0000256" key="1">
    <source>
        <dbReference type="ARBA" id="ARBA00022676"/>
    </source>
</evidence>
<dbReference type="Gene3D" id="3.90.550.10">
    <property type="entry name" value="Spore Coat Polysaccharide Biosynthesis Protein SpsA, Chain A"/>
    <property type="match status" value="1"/>
</dbReference>
<dbReference type="InterPro" id="IPR029044">
    <property type="entry name" value="Nucleotide-diphossugar_trans"/>
</dbReference>
<keyword evidence="2 4" id="KW-0808">Transferase</keyword>
<dbReference type="EMBL" id="QVEV01000046">
    <property type="protein sequence ID" value="RGC10342.1"/>
    <property type="molecule type" value="Genomic_DNA"/>
</dbReference>
<dbReference type="GO" id="GO:0016757">
    <property type="term" value="F:glycosyltransferase activity"/>
    <property type="evidence" value="ECO:0007669"/>
    <property type="project" value="UniProtKB-KW"/>
</dbReference>
<organism evidence="4 5">
    <name type="scientific">Clostridium innocuum</name>
    <dbReference type="NCBI Taxonomy" id="1522"/>
    <lineage>
        <taxon>Bacteria</taxon>
        <taxon>Bacillati</taxon>
        <taxon>Bacillota</taxon>
        <taxon>Clostridia</taxon>
        <taxon>Eubacteriales</taxon>
        <taxon>Clostridiaceae</taxon>
        <taxon>Clostridium</taxon>
    </lineage>
</organism>
<dbReference type="CDD" id="cd00761">
    <property type="entry name" value="Glyco_tranf_GTA_type"/>
    <property type="match status" value="1"/>
</dbReference>
<keyword evidence="1" id="KW-0328">Glycosyltransferase</keyword>
<dbReference type="PANTHER" id="PTHR22916">
    <property type="entry name" value="GLYCOSYLTRANSFERASE"/>
    <property type="match status" value="1"/>
</dbReference>
<name>A0A3E2VI76_CLOIN</name>
<evidence type="ECO:0000313" key="5">
    <source>
        <dbReference type="Proteomes" id="UP000260025"/>
    </source>
</evidence>
<proteinExistence type="predicted"/>
<protein>
    <submittedName>
        <fullName evidence="4">Glycosyltransferase family 2 protein</fullName>
    </submittedName>
</protein>
<dbReference type="PANTHER" id="PTHR22916:SF51">
    <property type="entry name" value="GLYCOSYLTRANSFERASE EPSH-RELATED"/>
    <property type="match status" value="1"/>
</dbReference>
<sequence>MVDGLVSIIVPIYNVKPYLKRCIDSLISQTYSNMEIIMIDDCSTDGSKTIAEQYSSTYPFCKLLSHKQNKGLAGSRNSGVKKAEGEWLFFVDSDDWIRADTLKLLVSNAKKYNSDIVMCGYCYAWDNNEIKIIDSFKGISSESSQKDKIALVPQPSATRRLYRSDFFLEKDFDFPEDIKRGEDFPLTIPLLTYTSKITIVNEPLYFYYQRKGSISNMNKIDDFSFYDKIIKVTNERVNKGFEKEIEYRYILELIYSKTLLMIKSKYKNSEIKSHLTAFDKEYNGWIYNPYLKKCNRMKLFFIKNAYKKNINILKVLVFAWDRRRLIK</sequence>
<feature type="domain" description="Glycosyltransferase 2-like" evidence="3">
    <location>
        <begin position="7"/>
        <end position="121"/>
    </location>
</feature>
<reference evidence="4 5" key="1">
    <citation type="submission" date="2018-08" db="EMBL/GenBank/DDBJ databases">
        <title>A genome reference for cultivated species of the human gut microbiota.</title>
        <authorList>
            <person name="Zou Y."/>
            <person name="Xue W."/>
            <person name="Luo G."/>
        </authorList>
    </citation>
    <scope>NUCLEOTIDE SEQUENCE [LARGE SCALE GENOMIC DNA]</scope>
    <source>
        <strain evidence="4 5">OF01-2LB</strain>
    </source>
</reference>
<comment type="caution">
    <text evidence="4">The sequence shown here is derived from an EMBL/GenBank/DDBJ whole genome shotgun (WGS) entry which is preliminary data.</text>
</comment>
<dbReference type="AlphaFoldDB" id="A0A3E2VI76"/>
<gene>
    <name evidence="4" type="ORF">DXA38_19970</name>
</gene>
<accession>A0A3E2VI76</accession>